<comment type="caution">
    <text evidence="4">The sequence shown here is derived from an EMBL/GenBank/DDBJ whole genome shotgun (WGS) entry which is preliminary data.</text>
</comment>
<organism evidence="4 5">
    <name type="scientific">Colwellia echini</name>
    <dbReference type="NCBI Taxonomy" id="1982103"/>
    <lineage>
        <taxon>Bacteria</taxon>
        <taxon>Pseudomonadati</taxon>
        <taxon>Pseudomonadota</taxon>
        <taxon>Gammaproteobacteria</taxon>
        <taxon>Alteromonadales</taxon>
        <taxon>Colwelliaceae</taxon>
        <taxon>Colwellia</taxon>
    </lineage>
</organism>
<reference evidence="4 5" key="1">
    <citation type="submission" date="2019-08" db="EMBL/GenBank/DDBJ databases">
        <title>Microbe sample from Colwellia echini.</title>
        <authorList>
            <person name="Christiansen L."/>
            <person name="Pathiraja D."/>
            <person name="Schultz-Johansen M."/>
            <person name="Choi I.-G."/>
            <person name="Stougaard P."/>
        </authorList>
    </citation>
    <scope>NUCLEOTIDE SEQUENCE [LARGE SCALE GENOMIC DNA]</scope>
    <source>
        <strain evidence="4 5">A3</strain>
    </source>
</reference>
<dbReference type="Proteomes" id="UP000815846">
    <property type="component" value="Unassembled WGS sequence"/>
</dbReference>
<dbReference type="PANTHER" id="PTHR43794">
    <property type="entry name" value="AMINOHYDROLASE SSNA-RELATED"/>
    <property type="match status" value="1"/>
</dbReference>
<keyword evidence="5" id="KW-1185">Reference proteome</keyword>
<dbReference type="NCBIfam" id="NF006055">
    <property type="entry name" value="PRK08203.1"/>
    <property type="match status" value="1"/>
</dbReference>
<accession>A0ABY3N063</accession>
<feature type="domain" description="Amidohydrolase-related" evidence="3">
    <location>
        <begin position="59"/>
        <end position="424"/>
    </location>
</feature>
<dbReference type="PANTHER" id="PTHR43794:SF11">
    <property type="entry name" value="AMIDOHYDROLASE-RELATED DOMAIN-CONTAINING PROTEIN"/>
    <property type="match status" value="1"/>
</dbReference>
<comment type="similarity">
    <text evidence="1">Belongs to the metallo-dependent hydrolases superfamily. ATZ/TRZ family.</text>
</comment>
<keyword evidence="2 4" id="KW-0378">Hydrolase</keyword>
<sequence>MKQQHLWIKSPLTVYTANNNNADNGIVIDTHSGIIIELVAAGCQPSSTIDETFDASKLVLLPGLINTHHHLYQTLTRALPSAINKSLFPWLKSLYPIWAKLMPDMVCTSTQLGLAELLLSGCTTVADHHYLFPQAIEDAIDIQVAAAQEIGCRVTLTRGSMSLGEKDGGLPPQQTVQTDEAILEDSARLIKRYHDPKAGSMINIALAPCSPFSVSTELMKETAKLARQHQVMLHTHLAETEDENNFCLNMFGLRPLDYLESVNWLASDVWLAHGIHFNDEEINRLGKAKIGVAHCPSSNMILASGICRTKELAAAGVKVGLGVDGSASNDGSNMMQEIRQALLINRLRYSADEVTHLDALYWATKGSAEVLGRDDIGELAVGKQADIALFNTDELRFSGAHDPLAALVLCGAHSAQAVMCQGKWLVEGGILTSQDTDAIRHRHHALAKQLVS</sequence>
<dbReference type="SUPFAM" id="SSF51556">
    <property type="entry name" value="Metallo-dependent hydrolases"/>
    <property type="match status" value="1"/>
</dbReference>
<dbReference type="InterPro" id="IPR011059">
    <property type="entry name" value="Metal-dep_hydrolase_composite"/>
</dbReference>
<dbReference type="InterPro" id="IPR006680">
    <property type="entry name" value="Amidohydro-rel"/>
</dbReference>
<dbReference type="RefSeq" id="WP_101344719.1">
    <property type="nucleotide sequence ID" value="NZ_PJAI02000003.1"/>
</dbReference>
<dbReference type="InterPro" id="IPR032466">
    <property type="entry name" value="Metal_Hydrolase"/>
</dbReference>
<proteinExistence type="inferred from homology"/>
<evidence type="ECO:0000256" key="2">
    <source>
        <dbReference type="ARBA" id="ARBA00022801"/>
    </source>
</evidence>
<dbReference type="InterPro" id="IPR050287">
    <property type="entry name" value="MTA/SAH_deaminase"/>
</dbReference>
<dbReference type="CDD" id="cd01298">
    <property type="entry name" value="ATZ_TRZ_like"/>
    <property type="match status" value="1"/>
</dbReference>
<evidence type="ECO:0000259" key="3">
    <source>
        <dbReference type="Pfam" id="PF01979"/>
    </source>
</evidence>
<dbReference type="EMBL" id="PJAI02000003">
    <property type="protein sequence ID" value="TYK66637.1"/>
    <property type="molecule type" value="Genomic_DNA"/>
</dbReference>
<evidence type="ECO:0000256" key="1">
    <source>
        <dbReference type="ARBA" id="ARBA00006745"/>
    </source>
</evidence>
<name>A0ABY3N063_9GAMM</name>
<dbReference type="EC" id="3.5.4.32" evidence="4"/>
<protein>
    <submittedName>
        <fullName evidence="4">8-oxoguanine deaminase</fullName>
        <ecNumber evidence="4">3.5.4.32</ecNumber>
    </submittedName>
</protein>
<dbReference type="GO" id="GO:0102127">
    <property type="term" value="F:8-oxoguanine deaminase activity"/>
    <property type="evidence" value="ECO:0007669"/>
    <property type="project" value="UniProtKB-EC"/>
</dbReference>
<dbReference type="SUPFAM" id="SSF51338">
    <property type="entry name" value="Composite domain of metallo-dependent hydrolases"/>
    <property type="match status" value="1"/>
</dbReference>
<evidence type="ECO:0000313" key="5">
    <source>
        <dbReference type="Proteomes" id="UP000815846"/>
    </source>
</evidence>
<dbReference type="Pfam" id="PF01979">
    <property type="entry name" value="Amidohydro_1"/>
    <property type="match status" value="1"/>
</dbReference>
<evidence type="ECO:0000313" key="4">
    <source>
        <dbReference type="EMBL" id="TYK66637.1"/>
    </source>
</evidence>
<dbReference type="Gene3D" id="2.30.40.10">
    <property type="entry name" value="Urease, subunit C, domain 1"/>
    <property type="match status" value="1"/>
</dbReference>
<gene>
    <name evidence="4" type="ORF">CWS31_004700</name>
</gene>
<dbReference type="Gene3D" id="3.20.20.140">
    <property type="entry name" value="Metal-dependent hydrolases"/>
    <property type="match status" value="1"/>
</dbReference>